<dbReference type="GO" id="GO:0003677">
    <property type="term" value="F:DNA binding"/>
    <property type="evidence" value="ECO:0007669"/>
    <property type="project" value="InterPro"/>
</dbReference>
<proteinExistence type="predicted"/>
<gene>
    <name evidence="3" type="ORF">SAMN02746009_04141</name>
</gene>
<protein>
    <submittedName>
        <fullName evidence="3">Transposase</fullName>
    </submittedName>
</protein>
<dbReference type="InterPro" id="IPR011257">
    <property type="entry name" value="DNA_glycosylase"/>
</dbReference>
<dbReference type="InterPro" id="IPR003346">
    <property type="entry name" value="Transposase_20"/>
</dbReference>
<dbReference type="GO" id="GO:0004803">
    <property type="term" value="F:transposase activity"/>
    <property type="evidence" value="ECO:0007669"/>
    <property type="project" value="InterPro"/>
</dbReference>
<evidence type="ECO:0000313" key="4">
    <source>
        <dbReference type="Proteomes" id="UP000183947"/>
    </source>
</evidence>
<feature type="domain" description="Transposase IS110-like N-terminal" evidence="1">
    <location>
        <begin position="10"/>
        <end position="152"/>
    </location>
</feature>
<dbReference type="EMBL" id="FRAS01000042">
    <property type="protein sequence ID" value="SHM22156.1"/>
    <property type="molecule type" value="Genomic_DNA"/>
</dbReference>
<dbReference type="NCBIfam" id="NF033542">
    <property type="entry name" value="transpos_IS110"/>
    <property type="match status" value="1"/>
</dbReference>
<organism evidence="3 4">
    <name type="scientific">Hymenobacter psychrotolerans DSM 18569</name>
    <dbReference type="NCBI Taxonomy" id="1121959"/>
    <lineage>
        <taxon>Bacteria</taxon>
        <taxon>Pseudomonadati</taxon>
        <taxon>Bacteroidota</taxon>
        <taxon>Cytophagia</taxon>
        <taxon>Cytophagales</taxon>
        <taxon>Hymenobacteraceae</taxon>
        <taxon>Hymenobacter</taxon>
    </lineage>
</organism>
<dbReference type="RefSeq" id="WP_073289036.1">
    <property type="nucleotide sequence ID" value="NZ_FRAS01000042.1"/>
</dbReference>
<name>A0A1M7H1D0_9BACT</name>
<accession>A0A1M7H1D0</accession>
<dbReference type="InterPro" id="IPR002525">
    <property type="entry name" value="Transp_IS110-like_N"/>
</dbReference>
<evidence type="ECO:0000259" key="2">
    <source>
        <dbReference type="Pfam" id="PF02371"/>
    </source>
</evidence>
<dbReference type="GO" id="GO:0006313">
    <property type="term" value="P:DNA transposition"/>
    <property type="evidence" value="ECO:0007669"/>
    <property type="project" value="InterPro"/>
</dbReference>
<dbReference type="InterPro" id="IPR047650">
    <property type="entry name" value="Transpos_IS110"/>
</dbReference>
<dbReference type="PANTHER" id="PTHR33055">
    <property type="entry name" value="TRANSPOSASE FOR INSERTION SEQUENCE ELEMENT IS1111A"/>
    <property type="match status" value="1"/>
</dbReference>
<feature type="domain" description="Transposase IS116/IS110/IS902 C-terminal" evidence="2">
    <location>
        <begin position="197"/>
        <end position="282"/>
    </location>
</feature>
<keyword evidence="4" id="KW-1185">Reference proteome</keyword>
<dbReference type="GO" id="GO:0006281">
    <property type="term" value="P:DNA repair"/>
    <property type="evidence" value="ECO:0007669"/>
    <property type="project" value="InterPro"/>
</dbReference>
<evidence type="ECO:0000259" key="1">
    <source>
        <dbReference type="Pfam" id="PF01548"/>
    </source>
</evidence>
<dbReference type="PANTHER" id="PTHR33055:SF3">
    <property type="entry name" value="PUTATIVE TRANSPOSASE FOR IS117-RELATED"/>
    <property type="match status" value="1"/>
</dbReference>
<sequence length="329" mass="35994">MSTSASASVVGIDVSKATLAVCYQVQGQLRHLEVSNSKVGFAQLLQAAGADSLYVLEATGTYYLALAYYLYEHGAQVTVLNPLVVKRFIQMHLGKGKSDRKDAQWLLRYGQQQPTVCWQPDEAVLVECRQLEQVSEHLLKQKTMVTNSLEALGKQPLINAVAWQRLQQTRDLLDEQLQAVETELLALLEVRYAPEMDLLRSIPGIGRKTAGMLLLFAGGFTHCANYRHLIAKAGLSPREHSSGSSIRGKVRITKMGGGLIRSKLYLCSLSAKRANAACKALYDRLVAKGKNGKLALIAVCNKLLKQAFAIVKSGVPYQANFSSTLACKA</sequence>
<dbReference type="SUPFAM" id="SSF48150">
    <property type="entry name" value="DNA-glycosylase"/>
    <property type="match status" value="1"/>
</dbReference>
<dbReference type="AlphaFoldDB" id="A0A1M7H1D0"/>
<dbReference type="Pfam" id="PF01548">
    <property type="entry name" value="DEDD_Tnp_IS110"/>
    <property type="match status" value="1"/>
</dbReference>
<dbReference type="Pfam" id="PF02371">
    <property type="entry name" value="Transposase_20"/>
    <property type="match status" value="1"/>
</dbReference>
<dbReference type="Proteomes" id="UP000183947">
    <property type="component" value="Unassembled WGS sequence"/>
</dbReference>
<reference evidence="4" key="1">
    <citation type="submission" date="2016-11" db="EMBL/GenBank/DDBJ databases">
        <authorList>
            <person name="Varghese N."/>
            <person name="Submissions S."/>
        </authorList>
    </citation>
    <scope>NUCLEOTIDE SEQUENCE [LARGE SCALE GENOMIC DNA]</scope>
    <source>
        <strain evidence="4">DSM 18569</strain>
    </source>
</reference>
<evidence type="ECO:0000313" key="3">
    <source>
        <dbReference type="EMBL" id="SHM22156.1"/>
    </source>
</evidence>